<gene>
    <name evidence="4" type="ORF">GSOID_T00008333001</name>
</gene>
<feature type="compositionally biased region" description="Basic and acidic residues" evidence="1">
    <location>
        <begin position="818"/>
        <end position="835"/>
    </location>
</feature>
<sequence>MPQDALDSSALQVTFTVQDGNILQKAIRELFDTLVGYTSTEVEDWRVVRVDETATDGSVVVDFVYREGSECLSAYADIWPFMTGSGLSHVDASEPKEDLRQSAATSGQNILTLSLTIPEACDVPMVEPPPPPRAPATQTQAFTPGQQFTVELLLGSGSTVAGLPDQFIAIKEDTASFIIPQKYMQQNGNKLTLKVSNGETEYDLLLKSAGYEPFVGKYLTFDGDLSFEQRLQLAQTIPFVLVDSSEEGVSFGLPSDSCADLMAEYDFIEGRSAKVAGQAGSVDCKLKKKMLKKFVSLKDGEIISIELPSSDMRIDDPGTLDPKLILVDNKIAKILLPQRNLDLIDEDSLRILFANEQNEDFEVVLDLSEARENRNNEEPFEINFKFKTIPADRWGLRETLTALQQIRRAGVPDSVKLIEVTANLLVLTDPHASNSECSFLEEQYDFIENGELYFPNKYFKDDWKISTVDSVICDAPTPAPTTKTTTTTKSEPICILDAINLQKKLTFEVEENVQKKFSKEDLLVNVDPMYLDQVDISAKKVDPNISNWNSQIQELTVFPTWDAIVKMKAASGMEGKKASDISFAVSAANCETQVIKVEFSVDFVNDCPKPSHLLGIELILRPHKPMLTDKFNVMEIIRDTYNDEDMEFIRVKNFTKIDDGTIFIEWMNHTEVICQTESCPTDEIQELINYIVDQSNPQKATAKQQFINFFKGTDYTLKRIASLQVNVCGDGNQIPPPKTPQTGEVEGPASAGTSVILLIIGTIALVTAAIGCIYMKKKKENQANNNSGNVEKIQNNNNTVTIMDADLDSREGNNNVGEDTKLIGKQVDSKTEGEY</sequence>
<evidence type="ECO:0000313" key="4">
    <source>
        <dbReference type="EMBL" id="CBY19324.1"/>
    </source>
</evidence>
<evidence type="ECO:0000259" key="3">
    <source>
        <dbReference type="PROSITE" id="PS51699"/>
    </source>
</evidence>
<organism evidence="4">
    <name type="scientific">Oikopleura dioica</name>
    <name type="common">Tunicate</name>
    <dbReference type="NCBI Taxonomy" id="34765"/>
    <lineage>
        <taxon>Eukaryota</taxon>
        <taxon>Metazoa</taxon>
        <taxon>Chordata</taxon>
        <taxon>Tunicata</taxon>
        <taxon>Appendicularia</taxon>
        <taxon>Copelata</taxon>
        <taxon>Oikopleuridae</taxon>
        <taxon>Oikopleura</taxon>
    </lineage>
</organism>
<name>E4XDT5_OIKDI</name>
<dbReference type="PROSITE" id="PS51699">
    <property type="entry name" value="SEA_DG"/>
    <property type="match status" value="1"/>
</dbReference>
<keyword evidence="5" id="KW-1185">Reference proteome</keyword>
<dbReference type="Proteomes" id="UP000001307">
    <property type="component" value="Unassembled WGS sequence"/>
</dbReference>
<dbReference type="InterPro" id="IPR030398">
    <property type="entry name" value="SEA_DG_dom"/>
</dbReference>
<dbReference type="AlphaFoldDB" id="E4XDT5"/>
<dbReference type="OrthoDB" id="10406154at2759"/>
<accession>E4XDT5</accession>
<dbReference type="GO" id="GO:0016010">
    <property type="term" value="C:dystrophin-associated glycoprotein complex"/>
    <property type="evidence" value="ECO:0007669"/>
    <property type="project" value="InterPro"/>
</dbReference>
<evidence type="ECO:0000256" key="2">
    <source>
        <dbReference type="SAM" id="Phobius"/>
    </source>
</evidence>
<feature type="transmembrane region" description="Helical" evidence="2">
    <location>
        <begin position="755"/>
        <end position="775"/>
    </location>
</feature>
<reference evidence="4" key="1">
    <citation type="journal article" date="2010" name="Science">
        <title>Plasticity of animal genome architecture unmasked by rapid evolution of a pelagic tunicate.</title>
        <authorList>
            <person name="Denoeud F."/>
            <person name="Henriet S."/>
            <person name="Mungpakdee S."/>
            <person name="Aury J.M."/>
            <person name="Da Silva C."/>
            <person name="Brinkmann H."/>
            <person name="Mikhaleva J."/>
            <person name="Olsen L.C."/>
            <person name="Jubin C."/>
            <person name="Canestro C."/>
            <person name="Bouquet J.M."/>
            <person name="Danks G."/>
            <person name="Poulain J."/>
            <person name="Campsteijn C."/>
            <person name="Adamski M."/>
            <person name="Cross I."/>
            <person name="Yadetie F."/>
            <person name="Muffato M."/>
            <person name="Louis A."/>
            <person name="Butcher S."/>
            <person name="Tsagkogeorga G."/>
            <person name="Konrad A."/>
            <person name="Singh S."/>
            <person name="Jensen M.F."/>
            <person name="Cong E.H."/>
            <person name="Eikeseth-Otteraa H."/>
            <person name="Noel B."/>
            <person name="Anthouard V."/>
            <person name="Porcel B.M."/>
            <person name="Kachouri-Lafond R."/>
            <person name="Nishino A."/>
            <person name="Ugolini M."/>
            <person name="Chourrout P."/>
            <person name="Nishida H."/>
            <person name="Aasland R."/>
            <person name="Huzurbazar S."/>
            <person name="Westhof E."/>
            <person name="Delsuc F."/>
            <person name="Lehrach H."/>
            <person name="Reinhardt R."/>
            <person name="Weissenbach J."/>
            <person name="Roy S.W."/>
            <person name="Artiguenave F."/>
            <person name="Postlethwait J.H."/>
            <person name="Manak J.R."/>
            <person name="Thompson E.M."/>
            <person name="Jaillon O."/>
            <person name="Du Pasquier L."/>
            <person name="Boudinot P."/>
            <person name="Liberles D.A."/>
            <person name="Volff J.N."/>
            <person name="Philippe H."/>
            <person name="Lenhard B."/>
            <person name="Roest Crollius H."/>
            <person name="Wincker P."/>
            <person name="Chourrout D."/>
        </authorList>
    </citation>
    <scope>NUCLEOTIDE SEQUENCE [LARGE SCALE GENOMIC DNA]</scope>
</reference>
<protein>
    <recommendedName>
        <fullName evidence="3">Peptidase S72 domain-containing protein</fullName>
    </recommendedName>
</protein>
<feature type="region of interest" description="Disordered" evidence="1">
    <location>
        <begin position="808"/>
        <end position="835"/>
    </location>
</feature>
<keyword evidence="2" id="KW-0472">Membrane</keyword>
<keyword evidence="2" id="KW-0812">Transmembrane</keyword>
<dbReference type="InParanoid" id="E4XDT5"/>
<keyword evidence="2" id="KW-1133">Transmembrane helix</keyword>
<evidence type="ECO:0000256" key="1">
    <source>
        <dbReference type="SAM" id="MobiDB-lite"/>
    </source>
</evidence>
<dbReference type="EMBL" id="FN653040">
    <property type="protein sequence ID" value="CBY19324.1"/>
    <property type="molecule type" value="Genomic_DNA"/>
</dbReference>
<feature type="domain" description="Peptidase S72" evidence="3">
    <location>
        <begin position="607"/>
        <end position="722"/>
    </location>
</feature>
<proteinExistence type="predicted"/>
<evidence type="ECO:0000313" key="5">
    <source>
        <dbReference type="Proteomes" id="UP000001307"/>
    </source>
</evidence>